<protein>
    <recommendedName>
        <fullName evidence="5">DUF2066 domain-containing protein</fullName>
    </recommendedName>
</protein>
<dbReference type="EMBL" id="JAECZO010000074">
    <property type="protein sequence ID" value="KAK7196351.1"/>
    <property type="molecule type" value="Genomic_DNA"/>
</dbReference>
<evidence type="ECO:0000256" key="1">
    <source>
        <dbReference type="SAM" id="MobiDB-lite"/>
    </source>
</evidence>
<reference evidence="3 4" key="1">
    <citation type="journal article" date="2021" name="MBio">
        <title>A New Model Trypanosomatid, Novymonas esmeraldas: Genomic Perception of Its 'Candidatus Pandoraea novymonadis' Endosymbiont.</title>
        <authorList>
            <person name="Zakharova A."/>
            <person name="Saura A."/>
            <person name="Butenko A."/>
            <person name="Podesvova L."/>
            <person name="Warmusova S."/>
            <person name="Kostygov A.Y."/>
            <person name="Nenarokova A."/>
            <person name="Lukes J."/>
            <person name="Opperdoes F.R."/>
            <person name="Yurchenko V."/>
        </authorList>
    </citation>
    <scope>NUCLEOTIDE SEQUENCE [LARGE SCALE GENOMIC DNA]</scope>
    <source>
        <strain evidence="3 4">E262AT.01</strain>
    </source>
</reference>
<keyword evidence="4" id="KW-1185">Reference proteome</keyword>
<evidence type="ECO:0000313" key="3">
    <source>
        <dbReference type="EMBL" id="KAK7196351.1"/>
    </source>
</evidence>
<evidence type="ECO:0000313" key="4">
    <source>
        <dbReference type="Proteomes" id="UP001430356"/>
    </source>
</evidence>
<keyword evidence="2" id="KW-0812">Transmembrane</keyword>
<sequence length="396" mass="41624">MTSCRAVALYFADRHTAAVAAALVIYALVIAWCGSTGSQEVQLRAAAVARRHGGVAGGGSGVSSALSSSFSTAAVSHSVVVAVVQLTDADVELLHGGGGGAPPLTAPLLRSMTWRWQYTFAVGDFTLISAPPGVASGGILKQWVKALEAAFPRCVFASLDRTGDDAADAAGAEEGRRLLQLPDAWRARRLAWMGAKGQQSLRVLRLDALPTPPQLRVTKGNSAHKKRGEAEDDDGGTEDALFVFVTQEAVRGWSAAVAAADAARPPAQQWLNGDAGLNAWGEMLVRTSMTSSRPPATPAAPDVHRVQERRRGVAEAAVPPVATDVIDYIPRLAAALAREYSAPQVLLASWCSSAGAHVWVGLGGRQEPPVHVLCLNASELLEITPAQRRAIRLPLH</sequence>
<evidence type="ECO:0000256" key="2">
    <source>
        <dbReference type="SAM" id="Phobius"/>
    </source>
</evidence>
<accession>A0AAW0ERT1</accession>
<feature type="region of interest" description="Disordered" evidence="1">
    <location>
        <begin position="214"/>
        <end position="236"/>
    </location>
</feature>
<proteinExistence type="predicted"/>
<keyword evidence="2" id="KW-1133">Transmembrane helix</keyword>
<comment type="caution">
    <text evidence="3">The sequence shown here is derived from an EMBL/GenBank/DDBJ whole genome shotgun (WGS) entry which is preliminary data.</text>
</comment>
<feature type="transmembrane region" description="Helical" evidence="2">
    <location>
        <begin position="15"/>
        <end position="34"/>
    </location>
</feature>
<dbReference type="AlphaFoldDB" id="A0AAW0ERT1"/>
<evidence type="ECO:0008006" key="5">
    <source>
        <dbReference type="Google" id="ProtNLM"/>
    </source>
</evidence>
<organism evidence="3 4">
    <name type="scientific">Novymonas esmeraldas</name>
    <dbReference type="NCBI Taxonomy" id="1808958"/>
    <lineage>
        <taxon>Eukaryota</taxon>
        <taxon>Discoba</taxon>
        <taxon>Euglenozoa</taxon>
        <taxon>Kinetoplastea</taxon>
        <taxon>Metakinetoplastina</taxon>
        <taxon>Trypanosomatida</taxon>
        <taxon>Trypanosomatidae</taxon>
        <taxon>Novymonas</taxon>
    </lineage>
</organism>
<dbReference type="Proteomes" id="UP001430356">
    <property type="component" value="Unassembled WGS sequence"/>
</dbReference>
<gene>
    <name evidence="3" type="ORF">NESM_000571500</name>
</gene>
<name>A0AAW0ERT1_9TRYP</name>
<keyword evidence="2" id="KW-0472">Membrane</keyword>